<dbReference type="AlphaFoldDB" id="A0A2G9I6L2"/>
<evidence type="ECO:0000313" key="2">
    <source>
        <dbReference type="Proteomes" id="UP000231279"/>
    </source>
</evidence>
<dbReference type="Proteomes" id="UP000231279">
    <property type="component" value="Unassembled WGS sequence"/>
</dbReference>
<evidence type="ECO:0000313" key="1">
    <source>
        <dbReference type="EMBL" id="PIN25386.1"/>
    </source>
</evidence>
<gene>
    <name evidence="1" type="ORF">CDL12_01871</name>
</gene>
<comment type="caution">
    <text evidence="1">The sequence shown here is derived from an EMBL/GenBank/DDBJ whole genome shotgun (WGS) entry which is preliminary data.</text>
</comment>
<dbReference type="EMBL" id="NKXS01000245">
    <property type="protein sequence ID" value="PIN25386.1"/>
    <property type="molecule type" value="Genomic_DNA"/>
</dbReference>
<reference evidence="2" key="1">
    <citation type="journal article" date="2018" name="Gigascience">
        <title>Genome assembly of the Pink Ipe (Handroanthus impetiginosus, Bignoniaceae), a highly valued, ecologically keystone Neotropical timber forest tree.</title>
        <authorList>
            <person name="Silva-Junior O.B."/>
            <person name="Grattapaglia D."/>
            <person name="Novaes E."/>
            <person name="Collevatti R.G."/>
        </authorList>
    </citation>
    <scope>NUCLEOTIDE SEQUENCE [LARGE SCALE GENOMIC DNA]</scope>
    <source>
        <strain evidence="2">cv. UFG-1</strain>
    </source>
</reference>
<accession>A0A2G9I6L2</accession>
<name>A0A2G9I6L2_9LAMI</name>
<dbReference type="OrthoDB" id="1401424at2759"/>
<sequence length="282" mass="32622">MIDFFQWIEEAYYKLKKDFPNINNCSCLAVTVIENTYQTYITAKGKPIQTIHPPCTLLVMKIEYKVIDAIPSKYGIANDGINHVIYQNKYPNMSPLEEGESSSKEDSVLFKPPPSFEKENFHLNSKKDSEFVEELIKIKVEEQKAKVTITTLKKETSEEDEAPKEEVELDELSFKGNKTPKQYSKPYFLRSTPVDLQFEEKAKFGLFNGESIVEWNRDENAKDKILKALCTDPITHEQKADVVNTLIYTIMAHFMGANKLHSDRTTEQLINLRCRTLSYFYC</sequence>
<proteinExistence type="predicted"/>
<organism evidence="1 2">
    <name type="scientific">Handroanthus impetiginosus</name>
    <dbReference type="NCBI Taxonomy" id="429701"/>
    <lineage>
        <taxon>Eukaryota</taxon>
        <taxon>Viridiplantae</taxon>
        <taxon>Streptophyta</taxon>
        <taxon>Embryophyta</taxon>
        <taxon>Tracheophyta</taxon>
        <taxon>Spermatophyta</taxon>
        <taxon>Magnoliopsida</taxon>
        <taxon>eudicotyledons</taxon>
        <taxon>Gunneridae</taxon>
        <taxon>Pentapetalae</taxon>
        <taxon>asterids</taxon>
        <taxon>lamiids</taxon>
        <taxon>Lamiales</taxon>
        <taxon>Bignoniaceae</taxon>
        <taxon>Crescentiina</taxon>
        <taxon>Tabebuia alliance</taxon>
        <taxon>Handroanthus</taxon>
    </lineage>
</organism>
<dbReference type="STRING" id="429701.A0A2G9I6L2"/>
<protein>
    <submittedName>
        <fullName evidence="1">Uncharacterized protein</fullName>
    </submittedName>
</protein>
<keyword evidence="2" id="KW-1185">Reference proteome</keyword>